<name>A0A928V6W7_9GAMM</name>
<keyword evidence="2" id="KW-0732">Signal</keyword>
<dbReference type="Pfam" id="PF00578">
    <property type="entry name" value="AhpC-TSA"/>
    <property type="match status" value="1"/>
</dbReference>
<dbReference type="InterPro" id="IPR036249">
    <property type="entry name" value="Thioredoxin-like_sf"/>
</dbReference>
<evidence type="ECO:0000313" key="4">
    <source>
        <dbReference type="EMBL" id="MBE8719013.1"/>
    </source>
</evidence>
<dbReference type="GO" id="GO:0015036">
    <property type="term" value="F:disulfide oxidoreductase activity"/>
    <property type="evidence" value="ECO:0007669"/>
    <property type="project" value="UniProtKB-ARBA"/>
</dbReference>
<evidence type="ECO:0000313" key="5">
    <source>
        <dbReference type="Proteomes" id="UP000652567"/>
    </source>
</evidence>
<dbReference type="CDD" id="cd02966">
    <property type="entry name" value="TlpA_like_family"/>
    <property type="match status" value="1"/>
</dbReference>
<comment type="caution">
    <text evidence="4">The sequence shown here is derived from an EMBL/GenBank/DDBJ whole genome shotgun (WGS) entry which is preliminary data.</text>
</comment>
<dbReference type="PROSITE" id="PS51352">
    <property type="entry name" value="THIOREDOXIN_2"/>
    <property type="match status" value="1"/>
</dbReference>
<gene>
    <name evidence="4" type="ORF">C4F51_17695</name>
</gene>
<protein>
    <submittedName>
        <fullName evidence="4">TlpA family protein disulfide reductase</fullName>
    </submittedName>
</protein>
<feature type="domain" description="Thioredoxin" evidence="3">
    <location>
        <begin position="21"/>
        <end position="161"/>
    </location>
</feature>
<dbReference type="EMBL" id="PRDL01000001">
    <property type="protein sequence ID" value="MBE8719013.1"/>
    <property type="molecule type" value="Genomic_DNA"/>
</dbReference>
<dbReference type="GO" id="GO:0016209">
    <property type="term" value="F:antioxidant activity"/>
    <property type="evidence" value="ECO:0007669"/>
    <property type="project" value="InterPro"/>
</dbReference>
<accession>A0A928V6W7</accession>
<proteinExistence type="predicted"/>
<dbReference type="InterPro" id="IPR000866">
    <property type="entry name" value="AhpC/TSA"/>
</dbReference>
<dbReference type="PANTHER" id="PTHR42852:SF17">
    <property type="entry name" value="THIOREDOXIN-LIKE PROTEIN HI_1115"/>
    <property type="match status" value="1"/>
</dbReference>
<dbReference type="SUPFAM" id="SSF52833">
    <property type="entry name" value="Thioredoxin-like"/>
    <property type="match status" value="1"/>
</dbReference>
<evidence type="ECO:0000259" key="3">
    <source>
        <dbReference type="PROSITE" id="PS51352"/>
    </source>
</evidence>
<evidence type="ECO:0000256" key="1">
    <source>
        <dbReference type="ARBA" id="ARBA00023284"/>
    </source>
</evidence>
<evidence type="ECO:0000256" key="2">
    <source>
        <dbReference type="SAM" id="SignalP"/>
    </source>
</evidence>
<dbReference type="AlphaFoldDB" id="A0A928V6W7"/>
<dbReference type="Gene3D" id="3.40.30.10">
    <property type="entry name" value="Glutaredoxin"/>
    <property type="match status" value="1"/>
</dbReference>
<dbReference type="RefSeq" id="WP_193912044.1">
    <property type="nucleotide sequence ID" value="NZ_PRDL01000001.1"/>
</dbReference>
<sequence>MLRLSVIRPLLLVLALVTAHVSRADTLPDFSLTDTDGKTWQLDALRGKVVMLNFWAAWCAPCRKEMPLLETLYQDLKDRDFVLLAINTETDVADAEALLQEMNLTFPILWDKDGAVVKLSGVNAMPTTLVIDTGGELRFTNRGYRPGDEDKYRQQVESLLPQ</sequence>
<dbReference type="PANTHER" id="PTHR42852">
    <property type="entry name" value="THIOL:DISULFIDE INTERCHANGE PROTEIN DSBE"/>
    <property type="match status" value="1"/>
</dbReference>
<dbReference type="InterPro" id="IPR050553">
    <property type="entry name" value="Thioredoxin_ResA/DsbE_sf"/>
</dbReference>
<dbReference type="InterPro" id="IPR017937">
    <property type="entry name" value="Thioredoxin_CS"/>
</dbReference>
<reference evidence="4" key="1">
    <citation type="submission" date="2018-07" db="EMBL/GenBank/DDBJ databases">
        <title>Genome assembly of strain Ka43.</title>
        <authorList>
            <person name="Kukolya J."/>
            <person name="Nagy I."/>
            <person name="Horvath B."/>
            <person name="Toth A."/>
        </authorList>
    </citation>
    <scope>NUCLEOTIDE SEQUENCE</scope>
    <source>
        <strain evidence="4">KB43</strain>
    </source>
</reference>
<keyword evidence="1" id="KW-0676">Redox-active center</keyword>
<keyword evidence="5" id="KW-1185">Reference proteome</keyword>
<dbReference type="InterPro" id="IPR013766">
    <property type="entry name" value="Thioredoxin_domain"/>
</dbReference>
<organism evidence="4 5">
    <name type="scientific">Cellvibrio polysaccharolyticus</name>
    <dbReference type="NCBI Taxonomy" id="2082724"/>
    <lineage>
        <taxon>Bacteria</taxon>
        <taxon>Pseudomonadati</taxon>
        <taxon>Pseudomonadota</taxon>
        <taxon>Gammaproteobacteria</taxon>
        <taxon>Cellvibrionales</taxon>
        <taxon>Cellvibrionaceae</taxon>
        <taxon>Cellvibrio</taxon>
    </lineage>
</organism>
<dbReference type="Proteomes" id="UP000652567">
    <property type="component" value="Unassembled WGS sequence"/>
</dbReference>
<dbReference type="PROSITE" id="PS00194">
    <property type="entry name" value="THIOREDOXIN_1"/>
    <property type="match status" value="1"/>
</dbReference>
<feature type="signal peptide" evidence="2">
    <location>
        <begin position="1"/>
        <end position="24"/>
    </location>
</feature>
<feature type="chain" id="PRO_5037266270" evidence="2">
    <location>
        <begin position="25"/>
        <end position="162"/>
    </location>
</feature>